<dbReference type="SUPFAM" id="SSF141571">
    <property type="entry name" value="Pentapeptide repeat-like"/>
    <property type="match status" value="1"/>
</dbReference>
<dbReference type="Gene3D" id="2.160.20.80">
    <property type="entry name" value="E3 ubiquitin-protein ligase SopA"/>
    <property type="match status" value="1"/>
</dbReference>
<keyword evidence="3" id="KW-1185">Reference proteome</keyword>
<proteinExistence type="predicted"/>
<feature type="region of interest" description="Disordered" evidence="1">
    <location>
        <begin position="1"/>
        <end position="107"/>
    </location>
</feature>
<accession>A0AAN9UQ23</accession>
<organism evidence="2 3">
    <name type="scientific">Diatrype stigma</name>
    <dbReference type="NCBI Taxonomy" id="117547"/>
    <lineage>
        <taxon>Eukaryota</taxon>
        <taxon>Fungi</taxon>
        <taxon>Dikarya</taxon>
        <taxon>Ascomycota</taxon>
        <taxon>Pezizomycotina</taxon>
        <taxon>Sordariomycetes</taxon>
        <taxon>Xylariomycetidae</taxon>
        <taxon>Xylariales</taxon>
        <taxon>Diatrypaceae</taxon>
        <taxon>Diatrype</taxon>
    </lineage>
</organism>
<dbReference type="Proteomes" id="UP001320420">
    <property type="component" value="Unassembled WGS sequence"/>
</dbReference>
<evidence type="ECO:0000256" key="1">
    <source>
        <dbReference type="SAM" id="MobiDB-lite"/>
    </source>
</evidence>
<sequence>MTKNEKLTKTSTAQVAAPMWHAQSPEERKIWNDMEEEEARQHKIMYPGYKRQRRPSSAIQRRRKPADKTADKAANGISSSGNGTAARKIQPSKEAGPSKKAGGSHVPEVHHEEIQHLSAEIQPAPPISGTGIGGAGLDIPDFGGADFGIPNSGGTDFAIPDLGGTDFGIHNFGGADFGGADVGGAGFGGTDFAIPDLGGTDFGILNFGGADSGGADFAIPNFGGANLSGPSEGQALSHVETQEITGAPDMDEADAELARVLLEYLQNDHA</sequence>
<protein>
    <submittedName>
        <fullName evidence="2">Uncharacterized protein</fullName>
    </submittedName>
</protein>
<gene>
    <name evidence="2" type="ORF">SLS62_007052</name>
</gene>
<reference evidence="2 3" key="1">
    <citation type="submission" date="2024-02" db="EMBL/GenBank/DDBJ databases">
        <title>De novo assembly and annotation of 12 fungi associated with fruit tree decline syndrome in Ontario, Canada.</title>
        <authorList>
            <person name="Sulman M."/>
            <person name="Ellouze W."/>
            <person name="Ilyukhin E."/>
        </authorList>
    </citation>
    <scope>NUCLEOTIDE SEQUENCE [LARGE SCALE GENOMIC DNA]</scope>
    <source>
        <strain evidence="2 3">M11/M66-122</strain>
    </source>
</reference>
<dbReference type="Gene3D" id="1.10.30.10">
    <property type="entry name" value="High mobility group box domain"/>
    <property type="match status" value="1"/>
</dbReference>
<dbReference type="EMBL" id="JAKJXP020000055">
    <property type="protein sequence ID" value="KAK7751066.1"/>
    <property type="molecule type" value="Genomic_DNA"/>
</dbReference>
<dbReference type="AlphaFoldDB" id="A0AAN9UQ23"/>
<name>A0AAN9UQ23_9PEZI</name>
<comment type="caution">
    <text evidence="2">The sequence shown here is derived from an EMBL/GenBank/DDBJ whole genome shotgun (WGS) entry which is preliminary data.</text>
</comment>
<dbReference type="SUPFAM" id="SSF47095">
    <property type="entry name" value="HMG-box"/>
    <property type="match status" value="1"/>
</dbReference>
<evidence type="ECO:0000313" key="2">
    <source>
        <dbReference type="EMBL" id="KAK7751066.1"/>
    </source>
</evidence>
<evidence type="ECO:0000313" key="3">
    <source>
        <dbReference type="Proteomes" id="UP001320420"/>
    </source>
</evidence>
<feature type="compositionally biased region" description="Basic residues" evidence="1">
    <location>
        <begin position="50"/>
        <end position="65"/>
    </location>
</feature>
<dbReference type="InterPro" id="IPR036910">
    <property type="entry name" value="HMG_box_dom_sf"/>
</dbReference>